<evidence type="ECO:0000313" key="2">
    <source>
        <dbReference type="EMBL" id="MER5172592.1"/>
    </source>
</evidence>
<sequence length="52" mass="5854">MGYSPTKKQLDLKEFLSQPGKKNTGRKSFGYRSGPSKTKPVETDHPVDKKDD</sequence>
<proteinExistence type="predicted"/>
<keyword evidence="3" id="KW-1185">Reference proteome</keyword>
<evidence type="ECO:0000256" key="1">
    <source>
        <dbReference type="SAM" id="MobiDB-lite"/>
    </source>
</evidence>
<accession>A0ABV1SI73</accession>
<dbReference type="EMBL" id="JAYWLC010000009">
    <property type="protein sequence ID" value="MER5172592.1"/>
    <property type="molecule type" value="Genomic_DNA"/>
</dbReference>
<name>A0ABV1SI73_9RHOB</name>
<protein>
    <submittedName>
        <fullName evidence="2">Uncharacterized protein</fullName>
    </submittedName>
</protein>
<gene>
    <name evidence="2" type="ORF">VSX56_12490</name>
</gene>
<dbReference type="Proteomes" id="UP001438953">
    <property type="component" value="Unassembled WGS sequence"/>
</dbReference>
<dbReference type="RefSeq" id="WP_339112972.1">
    <property type="nucleotide sequence ID" value="NZ_JAYWLC010000009.1"/>
</dbReference>
<evidence type="ECO:0000313" key="3">
    <source>
        <dbReference type="Proteomes" id="UP001438953"/>
    </source>
</evidence>
<comment type="caution">
    <text evidence="2">The sequence shown here is derived from an EMBL/GenBank/DDBJ whole genome shotgun (WGS) entry which is preliminary data.</text>
</comment>
<feature type="compositionally biased region" description="Basic and acidic residues" evidence="1">
    <location>
        <begin position="39"/>
        <end position="52"/>
    </location>
</feature>
<reference evidence="2 3" key="1">
    <citation type="submission" date="2024-06" db="EMBL/GenBank/DDBJ databases">
        <title>Thioclava kandeliae sp. nov. from a rhizosphere soil sample of Kandelia candel in a mangrove.</title>
        <authorList>
            <person name="Mu T."/>
        </authorList>
    </citation>
    <scope>NUCLEOTIDE SEQUENCE [LARGE SCALE GENOMIC DNA]</scope>
    <source>
        <strain evidence="2 3">CPCC 100088</strain>
    </source>
</reference>
<feature type="region of interest" description="Disordered" evidence="1">
    <location>
        <begin position="1"/>
        <end position="52"/>
    </location>
</feature>
<organism evidence="2 3">
    <name type="scientific">Thioclava kandeliae</name>
    <dbReference type="NCBI Taxonomy" id="3070818"/>
    <lineage>
        <taxon>Bacteria</taxon>
        <taxon>Pseudomonadati</taxon>
        <taxon>Pseudomonadota</taxon>
        <taxon>Alphaproteobacteria</taxon>
        <taxon>Rhodobacterales</taxon>
        <taxon>Paracoccaceae</taxon>
        <taxon>Thioclava</taxon>
    </lineage>
</organism>